<keyword evidence="4" id="KW-1185">Reference proteome</keyword>
<dbReference type="AlphaFoldDB" id="A0A1G8RFA8"/>
<dbReference type="SUPFAM" id="SSF53474">
    <property type="entry name" value="alpha/beta-Hydrolases"/>
    <property type="match status" value="1"/>
</dbReference>
<dbReference type="Proteomes" id="UP000199580">
    <property type="component" value="Unassembled WGS sequence"/>
</dbReference>
<gene>
    <name evidence="3" type="ORF">SAMN04487935_0097</name>
</gene>
<dbReference type="STRING" id="1128970.SAMN04487935_0097"/>
<evidence type="ECO:0000313" key="3">
    <source>
        <dbReference type="EMBL" id="SDJ15658.1"/>
    </source>
</evidence>
<keyword evidence="1" id="KW-0732">Signal</keyword>
<dbReference type="OrthoDB" id="9803578at2"/>
<dbReference type="InterPro" id="IPR029058">
    <property type="entry name" value="AB_hydrolase_fold"/>
</dbReference>
<dbReference type="Gene3D" id="3.40.50.1820">
    <property type="entry name" value="alpha/beta hydrolase"/>
    <property type="match status" value="1"/>
</dbReference>
<dbReference type="PANTHER" id="PTHR48098">
    <property type="entry name" value="ENTEROCHELIN ESTERASE-RELATED"/>
    <property type="match status" value="1"/>
</dbReference>
<evidence type="ECO:0000256" key="1">
    <source>
        <dbReference type="SAM" id="SignalP"/>
    </source>
</evidence>
<feature type="chain" id="PRO_5011597720" evidence="1">
    <location>
        <begin position="17"/>
        <end position="457"/>
    </location>
</feature>
<dbReference type="InterPro" id="IPR000801">
    <property type="entry name" value="Esterase-like"/>
</dbReference>
<dbReference type="PANTHER" id="PTHR48098:SF6">
    <property type="entry name" value="FERRI-BACILLIBACTIN ESTERASE BESA"/>
    <property type="match status" value="1"/>
</dbReference>
<dbReference type="GO" id="GO:2001070">
    <property type="term" value="F:starch binding"/>
    <property type="evidence" value="ECO:0007669"/>
    <property type="project" value="InterPro"/>
</dbReference>
<organism evidence="3 4">
    <name type="scientific">Flavobacterium noncentrifugens</name>
    <dbReference type="NCBI Taxonomy" id="1128970"/>
    <lineage>
        <taxon>Bacteria</taxon>
        <taxon>Pseudomonadati</taxon>
        <taxon>Bacteroidota</taxon>
        <taxon>Flavobacteriia</taxon>
        <taxon>Flavobacteriales</taxon>
        <taxon>Flavobacteriaceae</taxon>
        <taxon>Flavobacterium</taxon>
    </lineage>
</organism>
<dbReference type="InterPro" id="IPR002044">
    <property type="entry name" value="CBM20"/>
</dbReference>
<dbReference type="EMBL" id="FNEZ01000001">
    <property type="protein sequence ID" value="SDJ15658.1"/>
    <property type="molecule type" value="Genomic_DNA"/>
</dbReference>
<evidence type="ECO:0000259" key="2">
    <source>
        <dbReference type="SMART" id="SM01065"/>
    </source>
</evidence>
<accession>A0A1G8RFA8</accession>
<feature type="signal peptide" evidence="1">
    <location>
        <begin position="1"/>
        <end position="16"/>
    </location>
</feature>
<protein>
    <submittedName>
        <fullName evidence="3">Predicted hydrolase of the alpha/beta superfamily</fullName>
    </submittedName>
</protein>
<feature type="domain" description="CBM20" evidence="2">
    <location>
        <begin position="17"/>
        <end position="106"/>
    </location>
</feature>
<dbReference type="SMART" id="SM01065">
    <property type="entry name" value="CBM_2"/>
    <property type="match status" value="1"/>
</dbReference>
<proteinExistence type="predicted"/>
<dbReference type="InterPro" id="IPR050583">
    <property type="entry name" value="Mycobacterial_A85_antigen"/>
</dbReference>
<sequence>MKKLYFILLFPMFAFAQITIKVTSIPSNTPDNPTIFLAGSINTWNPADANYILQPDGFGNRTIVIPEGTGTVNYKFTRGSWATVEGNANGGFLPDRSFTFTGVPQTINLTIQSWEDTGGTTSTAAANVQIMNGSFFIPQLNRNRRVWLYLPPDYATSQKRYPVLYMQDGQNLFDAATSFSGEWQVDETLNTLFADGDYGAIVVGIDNGGGERLNEYSPWNDPQYGGGQGDEYMTFMAETLKPYIDVNYRTRPEANMNALIGSSMGALISTYGVCEYPESFNKAGSMSPAYWFSLSDLNNYINTEVSGLQNHRMYFIAGQNESSDMVPDLNTVRNNLQAKGLSALNILTRIDPVGTHSESSWKTQFGALYQWLFANEALSVDQNSVANLKIFQTISGKIVVEGLQNPMTFELFNMAGAKVDRLILSNGAFQLDGKLAAGMYVLKQTENSVKPIKIFKK</sequence>
<name>A0A1G8RFA8_9FLAO</name>
<keyword evidence="3" id="KW-0378">Hydrolase</keyword>
<dbReference type="GO" id="GO:0016787">
    <property type="term" value="F:hydrolase activity"/>
    <property type="evidence" value="ECO:0007669"/>
    <property type="project" value="UniProtKB-KW"/>
</dbReference>
<evidence type="ECO:0000313" key="4">
    <source>
        <dbReference type="Proteomes" id="UP000199580"/>
    </source>
</evidence>
<dbReference type="Pfam" id="PF00756">
    <property type="entry name" value="Esterase"/>
    <property type="match status" value="1"/>
</dbReference>
<reference evidence="3 4" key="1">
    <citation type="submission" date="2016-10" db="EMBL/GenBank/DDBJ databases">
        <authorList>
            <person name="de Groot N.N."/>
        </authorList>
    </citation>
    <scope>NUCLEOTIDE SEQUENCE [LARGE SCALE GENOMIC DNA]</scope>
    <source>
        <strain evidence="3 4">CGMCC 1.10076</strain>
    </source>
</reference>
<dbReference type="RefSeq" id="WP_091391353.1">
    <property type="nucleotide sequence ID" value="NZ_BKAI01000001.1"/>
</dbReference>